<gene>
    <name evidence="3" type="ORF">PENDEC_c004G04169</name>
</gene>
<dbReference type="CDD" id="cd05288">
    <property type="entry name" value="PGDH"/>
    <property type="match status" value="1"/>
</dbReference>
<dbReference type="Gene3D" id="3.90.180.10">
    <property type="entry name" value="Medium-chain alcohol dehydrogenases, catalytic domain"/>
    <property type="match status" value="1"/>
</dbReference>
<dbReference type="InterPro" id="IPR041694">
    <property type="entry name" value="ADH_N_2"/>
</dbReference>
<evidence type="ECO:0000313" key="4">
    <source>
        <dbReference type="Proteomes" id="UP000191522"/>
    </source>
</evidence>
<dbReference type="FunFam" id="3.40.50.720:FF:000121">
    <property type="entry name" value="Prostaglandin reductase 2"/>
    <property type="match status" value="1"/>
</dbReference>
<protein>
    <recommendedName>
        <fullName evidence="2">Enoyl reductase (ER) domain-containing protein</fullName>
    </recommendedName>
</protein>
<dbReference type="SUPFAM" id="SSF51735">
    <property type="entry name" value="NAD(P)-binding Rossmann-fold domains"/>
    <property type="match status" value="1"/>
</dbReference>
<feature type="domain" description="Enoyl reductase (ER)" evidence="2">
    <location>
        <begin position="24"/>
        <end position="340"/>
    </location>
</feature>
<sequence length="355" mass="38043">MSYKQILYNAAPAPAIDPSLSGKGTFRLNTVSRPSNVPADKLLVRVHYLSLDPAMRQWLTAKRSYIAPVELGAVMRGQSVAQVVAAGSELSSKFKTGDWVVAYSGWQEYAVLGAKEVEKVAIPPGGRPTDAMSVLGMTGLTAYFGMTEVGQPRPGDTVVVSGAAGATGMIAGQIAKIKGAKRVVGLAGSSDKCEFLVKELGFDAAINYKDPNWRKQLKEATPEYIDVFFDNTGGEILDACLARAARDARFVICGAISQYNSAKPQGPTSFMNVISQRVTMKGFIVFDFAKKYPTALQELSSWLSQGKLKRKEHIVPGGLEGAPKALVDLYAGVNTGKMMVEVAPINEALETKAKL</sequence>
<dbReference type="Proteomes" id="UP000191522">
    <property type="component" value="Unassembled WGS sequence"/>
</dbReference>
<dbReference type="EMBL" id="MDYL01000004">
    <property type="protein sequence ID" value="OQD76406.1"/>
    <property type="molecule type" value="Genomic_DNA"/>
</dbReference>
<proteinExistence type="predicted"/>
<dbReference type="OMA" id="EEKCRYA"/>
<reference evidence="4" key="1">
    <citation type="journal article" date="2017" name="Nat. Microbiol.">
        <title>Global analysis of biosynthetic gene clusters reveals vast potential of secondary metabolite production in Penicillium species.</title>
        <authorList>
            <person name="Nielsen J.C."/>
            <person name="Grijseels S."/>
            <person name="Prigent S."/>
            <person name="Ji B."/>
            <person name="Dainat J."/>
            <person name="Nielsen K.F."/>
            <person name="Frisvad J.C."/>
            <person name="Workman M."/>
            <person name="Nielsen J."/>
        </authorList>
    </citation>
    <scope>NUCLEOTIDE SEQUENCE [LARGE SCALE GENOMIC DNA]</scope>
    <source>
        <strain evidence="4">IBT 11843</strain>
    </source>
</reference>
<evidence type="ECO:0000259" key="2">
    <source>
        <dbReference type="SMART" id="SM00829"/>
    </source>
</evidence>
<accession>A0A1V6PIR9</accession>
<dbReference type="OrthoDB" id="809632at2759"/>
<dbReference type="SMART" id="SM00829">
    <property type="entry name" value="PKS_ER"/>
    <property type="match status" value="1"/>
</dbReference>
<organism evidence="3 4">
    <name type="scientific">Penicillium decumbens</name>
    <dbReference type="NCBI Taxonomy" id="69771"/>
    <lineage>
        <taxon>Eukaryota</taxon>
        <taxon>Fungi</taxon>
        <taxon>Dikarya</taxon>
        <taxon>Ascomycota</taxon>
        <taxon>Pezizomycotina</taxon>
        <taxon>Eurotiomycetes</taxon>
        <taxon>Eurotiomycetidae</taxon>
        <taxon>Eurotiales</taxon>
        <taxon>Aspergillaceae</taxon>
        <taxon>Penicillium</taxon>
    </lineage>
</organism>
<dbReference type="AlphaFoldDB" id="A0A1V6PIR9"/>
<dbReference type="PANTHER" id="PTHR43205">
    <property type="entry name" value="PROSTAGLANDIN REDUCTASE"/>
    <property type="match status" value="1"/>
</dbReference>
<dbReference type="GO" id="GO:0016628">
    <property type="term" value="F:oxidoreductase activity, acting on the CH-CH group of donors, NAD or NADP as acceptor"/>
    <property type="evidence" value="ECO:0007669"/>
    <property type="project" value="InterPro"/>
</dbReference>
<dbReference type="Gene3D" id="3.40.50.720">
    <property type="entry name" value="NAD(P)-binding Rossmann-like Domain"/>
    <property type="match status" value="1"/>
</dbReference>
<dbReference type="InterPro" id="IPR013149">
    <property type="entry name" value="ADH-like_C"/>
</dbReference>
<name>A0A1V6PIR9_PENDC</name>
<dbReference type="InterPro" id="IPR045010">
    <property type="entry name" value="MDR_fam"/>
</dbReference>
<keyword evidence="1" id="KW-0560">Oxidoreductase</keyword>
<dbReference type="SUPFAM" id="SSF50129">
    <property type="entry name" value="GroES-like"/>
    <property type="match status" value="1"/>
</dbReference>
<keyword evidence="4" id="KW-1185">Reference proteome</keyword>
<dbReference type="Pfam" id="PF16884">
    <property type="entry name" value="ADH_N_2"/>
    <property type="match status" value="1"/>
</dbReference>
<evidence type="ECO:0000313" key="3">
    <source>
        <dbReference type="EMBL" id="OQD76406.1"/>
    </source>
</evidence>
<dbReference type="InterPro" id="IPR020843">
    <property type="entry name" value="ER"/>
</dbReference>
<comment type="caution">
    <text evidence="3">The sequence shown here is derived from an EMBL/GenBank/DDBJ whole genome shotgun (WGS) entry which is preliminary data.</text>
</comment>
<dbReference type="PANTHER" id="PTHR43205:SF42">
    <property type="entry name" value="ALCOHOL DEHYDROGENASE, ZINC-CONTAINING (AFU_ORTHOLOGUE AFUA_7G04530)"/>
    <property type="match status" value="1"/>
</dbReference>
<dbReference type="InterPro" id="IPR011032">
    <property type="entry name" value="GroES-like_sf"/>
</dbReference>
<evidence type="ECO:0000256" key="1">
    <source>
        <dbReference type="ARBA" id="ARBA00023002"/>
    </source>
</evidence>
<dbReference type="InterPro" id="IPR036291">
    <property type="entry name" value="NAD(P)-bd_dom_sf"/>
</dbReference>
<dbReference type="Pfam" id="PF00107">
    <property type="entry name" value="ADH_zinc_N"/>
    <property type="match status" value="1"/>
</dbReference>